<evidence type="ECO:0000256" key="1">
    <source>
        <dbReference type="ARBA" id="ARBA00004127"/>
    </source>
</evidence>
<gene>
    <name evidence="7" type="ordered locus">Cag_0608</name>
</gene>
<keyword evidence="3 5" id="KW-1133">Transmembrane helix</keyword>
<evidence type="ECO:0000313" key="7">
    <source>
        <dbReference type="EMBL" id="ABB27881.1"/>
    </source>
</evidence>
<dbReference type="HOGENOM" id="CLU_2681000_0_0_10"/>
<comment type="subcellular location">
    <subcellularLocation>
        <location evidence="1">Endomembrane system</location>
        <topology evidence="1">Multi-pass membrane protein</topology>
    </subcellularLocation>
</comment>
<dbReference type="EMBL" id="CP000108">
    <property type="protein sequence ID" value="ABB27881.1"/>
    <property type="molecule type" value="Genomic_DNA"/>
</dbReference>
<keyword evidence="4 5" id="KW-0472">Membrane</keyword>
<protein>
    <recommendedName>
        <fullName evidence="6">DUF202 domain-containing protein</fullName>
    </recommendedName>
</protein>
<dbReference type="KEGG" id="cch:Cag_0608"/>
<reference evidence="7" key="1">
    <citation type="submission" date="2005-08" db="EMBL/GenBank/DDBJ databases">
        <title>Complete sequence of Chlorobium chlorochromatii CaD3.</title>
        <authorList>
            <person name="Copeland A."/>
            <person name="Lucas S."/>
            <person name="Lapidus A."/>
            <person name="Barry K."/>
            <person name="Detter J.C."/>
            <person name="Glavina T."/>
            <person name="Hammon N."/>
            <person name="Israni S."/>
            <person name="Pitluck S."/>
            <person name="Bryant D."/>
            <person name="Schmutz J."/>
            <person name="Larimer F."/>
            <person name="Land M."/>
            <person name="Kyrpides N."/>
            <person name="Ivanova N."/>
            <person name="Richardson P."/>
        </authorList>
    </citation>
    <scope>NUCLEOTIDE SEQUENCE [LARGE SCALE GENOMIC DNA]</scope>
    <source>
        <strain evidence="7">CaD3</strain>
    </source>
</reference>
<dbReference type="STRING" id="340177.Cag_0608"/>
<dbReference type="AlphaFoldDB" id="Q3ASZ4"/>
<evidence type="ECO:0000256" key="5">
    <source>
        <dbReference type="SAM" id="Phobius"/>
    </source>
</evidence>
<evidence type="ECO:0000256" key="3">
    <source>
        <dbReference type="ARBA" id="ARBA00022989"/>
    </source>
</evidence>
<dbReference type="InterPro" id="IPR003807">
    <property type="entry name" value="DUF202"/>
</dbReference>
<evidence type="ECO:0000256" key="4">
    <source>
        <dbReference type="ARBA" id="ARBA00023136"/>
    </source>
</evidence>
<dbReference type="GO" id="GO:0012505">
    <property type="term" value="C:endomembrane system"/>
    <property type="evidence" value="ECO:0007669"/>
    <property type="project" value="UniProtKB-SubCell"/>
</dbReference>
<sequence length="74" mass="8489">MAYLRSGISLIIAGVSIMHFSHQFWYWIIGIACIPTGIVTGFFGVWRYITISKSITIVRRELPLADQREAEQMK</sequence>
<evidence type="ECO:0000259" key="6">
    <source>
        <dbReference type="Pfam" id="PF02656"/>
    </source>
</evidence>
<feature type="domain" description="DUF202" evidence="6">
    <location>
        <begin position="1"/>
        <end position="52"/>
    </location>
</feature>
<feature type="transmembrane region" description="Helical" evidence="5">
    <location>
        <begin position="24"/>
        <end position="49"/>
    </location>
</feature>
<dbReference type="eggNOG" id="COG2149">
    <property type="taxonomic scope" value="Bacteria"/>
</dbReference>
<dbReference type="PROSITE" id="PS51257">
    <property type="entry name" value="PROKAR_LIPOPROTEIN"/>
    <property type="match status" value="1"/>
</dbReference>
<dbReference type="Pfam" id="PF02656">
    <property type="entry name" value="DUF202"/>
    <property type="match status" value="1"/>
</dbReference>
<accession>Q3ASZ4</accession>
<name>Q3ASZ4_CHLCH</name>
<keyword evidence="2 5" id="KW-0812">Transmembrane</keyword>
<organism evidence="7">
    <name type="scientific">Chlorobium chlorochromatii (strain CaD3)</name>
    <dbReference type="NCBI Taxonomy" id="340177"/>
    <lineage>
        <taxon>Bacteria</taxon>
        <taxon>Pseudomonadati</taxon>
        <taxon>Chlorobiota</taxon>
        <taxon>Chlorobiia</taxon>
        <taxon>Chlorobiales</taxon>
        <taxon>Chlorobiaceae</taxon>
        <taxon>Chlorobium/Pelodictyon group</taxon>
        <taxon>Chlorobium</taxon>
    </lineage>
</organism>
<evidence type="ECO:0000256" key="2">
    <source>
        <dbReference type="ARBA" id="ARBA00022692"/>
    </source>
</evidence>
<proteinExistence type="predicted"/>